<keyword evidence="13" id="KW-0472">Membrane</keyword>
<dbReference type="SUPFAM" id="SSF55890">
    <property type="entry name" value="Sporulation response regulatory protein Spo0B"/>
    <property type="match status" value="1"/>
</dbReference>
<dbReference type="InterPro" id="IPR039506">
    <property type="entry name" value="SPOB_a"/>
</dbReference>
<dbReference type="PROSITE" id="PS50112">
    <property type="entry name" value="PAS"/>
    <property type="match status" value="1"/>
</dbReference>
<dbReference type="InterPro" id="IPR029151">
    <property type="entry name" value="Sensor-like_sf"/>
</dbReference>
<evidence type="ECO:0000256" key="13">
    <source>
        <dbReference type="ARBA" id="ARBA00023136"/>
    </source>
</evidence>
<dbReference type="SUPFAM" id="SSF103190">
    <property type="entry name" value="Sensory domain-like"/>
    <property type="match status" value="1"/>
</dbReference>
<evidence type="ECO:0000256" key="4">
    <source>
        <dbReference type="ARBA" id="ARBA00022475"/>
    </source>
</evidence>
<evidence type="ECO:0000256" key="2">
    <source>
        <dbReference type="ARBA" id="ARBA00004651"/>
    </source>
</evidence>
<dbReference type="InterPro" id="IPR033463">
    <property type="entry name" value="sCache_3"/>
</dbReference>
<evidence type="ECO:0000313" key="15">
    <source>
        <dbReference type="Proteomes" id="UP000310334"/>
    </source>
</evidence>
<dbReference type="Pfam" id="PF00989">
    <property type="entry name" value="PAS"/>
    <property type="match status" value="1"/>
</dbReference>
<dbReference type="InterPro" id="IPR005467">
    <property type="entry name" value="His_kinase_dom"/>
</dbReference>
<comment type="subcellular location">
    <subcellularLocation>
        <location evidence="2">Cell membrane</location>
        <topology evidence="2">Multi-pass membrane protein</topology>
    </subcellularLocation>
</comment>
<dbReference type="InterPro" id="IPR004358">
    <property type="entry name" value="Sig_transdc_His_kin-like_C"/>
</dbReference>
<dbReference type="SUPFAM" id="SSF55785">
    <property type="entry name" value="PYP-like sensor domain (PAS domain)"/>
    <property type="match status" value="1"/>
</dbReference>
<dbReference type="InterPro" id="IPR035965">
    <property type="entry name" value="PAS-like_dom_sf"/>
</dbReference>
<evidence type="ECO:0000256" key="8">
    <source>
        <dbReference type="ARBA" id="ARBA00022741"/>
    </source>
</evidence>
<dbReference type="InterPro" id="IPR003594">
    <property type="entry name" value="HATPase_dom"/>
</dbReference>
<dbReference type="InterPro" id="IPR036890">
    <property type="entry name" value="HATPase_C_sf"/>
</dbReference>
<evidence type="ECO:0000256" key="12">
    <source>
        <dbReference type="ARBA" id="ARBA00023012"/>
    </source>
</evidence>
<dbReference type="PANTHER" id="PTHR43547:SF3">
    <property type="entry name" value="SENSOR PROTEIN CITS"/>
    <property type="match status" value="1"/>
</dbReference>
<sequence length="532" mass="59660">MNNLKKIPLQTKVLGLICALILLIIILLASIFAYIQSVETRNGVEQLALQSAKAISLMPELRDAIENNELEDLFRPIAEQVKDQVDAANIMIENREEIIYSHTNQTQVGKKSSDHTNYHALVFGGANNFQVERDGESVLIGKVPIIADYGNYTKVIGTVSVEFLEKDIYKNISSRIRTIVIASLIVLLIGMIGGIFLTKSIRKDTLGLEPHEIASLYRERNAILLSVKEGIIAIDHNGTITLINNSARTMLNLNEDDFIGQHVNLVLPTIQIYDVVQRGKNIHNIEIPINEKLFIFNVIPIFDNEQVVGAVSSFRDKTELKKLIDTISEVREYSEGLRAQTHEYANKLYLLSGLLQLERYNDAFEFIQKESSFYMYRNQIIFNQIHDPNVQAILLGKLGKASEKKINFEIDDESYIEPLPDYIKVTDLVTIIGNLIDNAFDAVMNQNEKKVFFSIISLGNDIIIEVSDNGKGVSESLIDSLFSLGISSKGQNRGYGLFNVKHIIDLLGGTIEVKNKENGGAIFTVYLPKQIS</sequence>
<dbReference type="EMBL" id="SSNT01000007">
    <property type="protein sequence ID" value="THF80240.1"/>
    <property type="molecule type" value="Genomic_DNA"/>
</dbReference>
<gene>
    <name evidence="14" type="ORF">E6W99_11265</name>
</gene>
<dbReference type="CDD" id="cd00130">
    <property type="entry name" value="PAS"/>
    <property type="match status" value="1"/>
</dbReference>
<dbReference type="EC" id="2.7.13.3" evidence="3"/>
<dbReference type="InterPro" id="IPR016120">
    <property type="entry name" value="Sig_transdc_His_kin_SpoOB"/>
</dbReference>
<dbReference type="InterPro" id="IPR013767">
    <property type="entry name" value="PAS_fold"/>
</dbReference>
<evidence type="ECO:0000256" key="3">
    <source>
        <dbReference type="ARBA" id="ARBA00012438"/>
    </source>
</evidence>
<dbReference type="Gene3D" id="3.30.565.10">
    <property type="entry name" value="Histidine kinase-like ATPase, C-terminal domain"/>
    <property type="match status" value="1"/>
</dbReference>
<dbReference type="FunFam" id="3.30.450.20:FF:000018">
    <property type="entry name" value="Sensor histidine kinase DcuS"/>
    <property type="match status" value="1"/>
</dbReference>
<dbReference type="GO" id="GO:0005524">
    <property type="term" value="F:ATP binding"/>
    <property type="evidence" value="ECO:0007669"/>
    <property type="project" value="UniProtKB-KW"/>
</dbReference>
<dbReference type="Gene3D" id="3.30.450.20">
    <property type="entry name" value="PAS domain"/>
    <property type="match status" value="2"/>
</dbReference>
<keyword evidence="11" id="KW-1133">Transmembrane helix</keyword>
<accession>A0A4S4C010</accession>
<dbReference type="PRINTS" id="PR00344">
    <property type="entry name" value="BCTRLSENSOR"/>
</dbReference>
<dbReference type="Pfam" id="PF02518">
    <property type="entry name" value="HATPase_c"/>
    <property type="match status" value="1"/>
</dbReference>
<keyword evidence="7" id="KW-0812">Transmembrane</keyword>
<name>A0A4S4C010_9BACI</name>
<dbReference type="SMART" id="SM00387">
    <property type="entry name" value="HATPase_c"/>
    <property type="match status" value="1"/>
</dbReference>
<evidence type="ECO:0000256" key="1">
    <source>
        <dbReference type="ARBA" id="ARBA00000085"/>
    </source>
</evidence>
<evidence type="ECO:0000256" key="11">
    <source>
        <dbReference type="ARBA" id="ARBA00022989"/>
    </source>
</evidence>
<keyword evidence="4" id="KW-1003">Cell membrane</keyword>
<dbReference type="OrthoDB" id="9792686at2"/>
<proteinExistence type="predicted"/>
<dbReference type="GO" id="GO:0006355">
    <property type="term" value="P:regulation of DNA-templated transcription"/>
    <property type="evidence" value="ECO:0007669"/>
    <property type="project" value="InterPro"/>
</dbReference>
<evidence type="ECO:0000313" key="14">
    <source>
        <dbReference type="EMBL" id="THF80240.1"/>
    </source>
</evidence>
<organism evidence="14 15">
    <name type="scientific">Metabacillus sediminilitoris</name>
    <dbReference type="NCBI Taxonomy" id="2567941"/>
    <lineage>
        <taxon>Bacteria</taxon>
        <taxon>Bacillati</taxon>
        <taxon>Bacillota</taxon>
        <taxon>Bacilli</taxon>
        <taxon>Bacillales</taxon>
        <taxon>Bacillaceae</taxon>
        <taxon>Metabacillus</taxon>
    </lineage>
</organism>
<dbReference type="Pfam" id="PF14689">
    <property type="entry name" value="SPOB_a"/>
    <property type="match status" value="1"/>
</dbReference>
<dbReference type="SUPFAM" id="SSF55874">
    <property type="entry name" value="ATPase domain of HSP90 chaperone/DNA topoisomerase II/histidine kinase"/>
    <property type="match status" value="1"/>
</dbReference>
<dbReference type="InterPro" id="IPR000014">
    <property type="entry name" value="PAS"/>
</dbReference>
<keyword evidence="10" id="KW-0067">ATP-binding</keyword>
<protein>
    <recommendedName>
        <fullName evidence="3">histidine kinase</fullName>
        <ecNumber evidence="3">2.7.13.3</ecNumber>
    </recommendedName>
</protein>
<comment type="catalytic activity">
    <reaction evidence="1">
        <text>ATP + protein L-histidine = ADP + protein N-phospho-L-histidine.</text>
        <dbReference type="EC" id="2.7.13.3"/>
    </reaction>
</comment>
<keyword evidence="9 14" id="KW-0418">Kinase</keyword>
<evidence type="ECO:0000256" key="10">
    <source>
        <dbReference type="ARBA" id="ARBA00022840"/>
    </source>
</evidence>
<dbReference type="AlphaFoldDB" id="A0A4S4C010"/>
<dbReference type="NCBIfam" id="TIGR00229">
    <property type="entry name" value="sensory_box"/>
    <property type="match status" value="1"/>
</dbReference>
<keyword evidence="5" id="KW-0597">Phosphoprotein</keyword>
<keyword evidence="12" id="KW-0902">Two-component regulatory system</keyword>
<keyword evidence="15" id="KW-1185">Reference proteome</keyword>
<dbReference type="RefSeq" id="WP_136353860.1">
    <property type="nucleotide sequence ID" value="NZ_CP046266.1"/>
</dbReference>
<comment type="caution">
    <text evidence="14">The sequence shown here is derived from an EMBL/GenBank/DDBJ whole genome shotgun (WGS) entry which is preliminary data.</text>
</comment>
<dbReference type="GO" id="GO:0005886">
    <property type="term" value="C:plasma membrane"/>
    <property type="evidence" value="ECO:0007669"/>
    <property type="project" value="UniProtKB-SubCell"/>
</dbReference>
<dbReference type="Pfam" id="PF17203">
    <property type="entry name" value="sCache_3_2"/>
    <property type="match status" value="1"/>
</dbReference>
<reference evidence="14 15" key="1">
    <citation type="submission" date="2019-04" db="EMBL/GenBank/DDBJ databases">
        <title>Bacillus sediminilitoris sp. nov., isolated from a tidal flat sediment on the East China Sea.</title>
        <authorList>
            <person name="Wei Y."/>
            <person name="Mao H."/>
            <person name="Fang J."/>
        </authorList>
    </citation>
    <scope>NUCLEOTIDE SEQUENCE [LARGE SCALE GENOMIC DNA]</scope>
    <source>
        <strain evidence="14 15">DSL-17</strain>
    </source>
</reference>
<keyword evidence="8" id="KW-0547">Nucleotide-binding</keyword>
<dbReference type="Gene3D" id="1.10.287.130">
    <property type="match status" value="1"/>
</dbReference>
<dbReference type="GO" id="GO:0000155">
    <property type="term" value="F:phosphorelay sensor kinase activity"/>
    <property type="evidence" value="ECO:0007669"/>
    <property type="project" value="InterPro"/>
</dbReference>
<dbReference type="PROSITE" id="PS50109">
    <property type="entry name" value="HIS_KIN"/>
    <property type="match status" value="1"/>
</dbReference>
<evidence type="ECO:0000256" key="9">
    <source>
        <dbReference type="ARBA" id="ARBA00022777"/>
    </source>
</evidence>
<evidence type="ECO:0000256" key="7">
    <source>
        <dbReference type="ARBA" id="ARBA00022692"/>
    </source>
</evidence>
<dbReference type="PANTHER" id="PTHR43547">
    <property type="entry name" value="TWO-COMPONENT HISTIDINE KINASE"/>
    <property type="match status" value="1"/>
</dbReference>
<dbReference type="CDD" id="cd16915">
    <property type="entry name" value="HATPase_DpiB-CitA-like"/>
    <property type="match status" value="1"/>
</dbReference>
<evidence type="ECO:0000256" key="6">
    <source>
        <dbReference type="ARBA" id="ARBA00022679"/>
    </source>
</evidence>
<dbReference type="SMART" id="SM00091">
    <property type="entry name" value="PAS"/>
    <property type="match status" value="1"/>
</dbReference>
<keyword evidence="6" id="KW-0808">Transferase</keyword>
<dbReference type="Proteomes" id="UP000310334">
    <property type="component" value="Unassembled WGS sequence"/>
</dbReference>
<evidence type="ECO:0000256" key="5">
    <source>
        <dbReference type="ARBA" id="ARBA00022553"/>
    </source>
</evidence>